<evidence type="ECO:0008006" key="4">
    <source>
        <dbReference type="Google" id="ProtNLM"/>
    </source>
</evidence>
<reference evidence="2 3" key="1">
    <citation type="submission" date="2017-05" db="EMBL/GenBank/DDBJ databases">
        <authorList>
            <person name="Varghese N."/>
            <person name="Submissions S."/>
        </authorList>
    </citation>
    <scope>NUCLEOTIDE SEQUENCE [LARGE SCALE GENOMIC DNA]</scope>
    <source>
        <strain evidence="2 3">DSM 21985</strain>
    </source>
</reference>
<organism evidence="2 3">
    <name type="scientific">Gracilimonas mengyeensis</name>
    <dbReference type="NCBI Taxonomy" id="1302730"/>
    <lineage>
        <taxon>Bacteria</taxon>
        <taxon>Pseudomonadati</taxon>
        <taxon>Balneolota</taxon>
        <taxon>Balneolia</taxon>
        <taxon>Balneolales</taxon>
        <taxon>Balneolaceae</taxon>
        <taxon>Gracilimonas</taxon>
    </lineage>
</organism>
<protein>
    <recommendedName>
        <fullName evidence="4">Long-chain fatty acid transport protein</fullName>
    </recommendedName>
</protein>
<evidence type="ECO:0000256" key="1">
    <source>
        <dbReference type="SAM" id="SignalP"/>
    </source>
</evidence>
<name>A0A521F0N7_9BACT</name>
<proteinExistence type="predicted"/>
<feature type="signal peptide" evidence="1">
    <location>
        <begin position="1"/>
        <end position="20"/>
    </location>
</feature>
<dbReference type="AlphaFoldDB" id="A0A521F0N7"/>
<dbReference type="NCBIfam" id="NF033709">
    <property type="entry name" value="PorV_fam"/>
    <property type="match status" value="1"/>
</dbReference>
<evidence type="ECO:0000313" key="3">
    <source>
        <dbReference type="Proteomes" id="UP000317557"/>
    </source>
</evidence>
<evidence type="ECO:0000313" key="2">
    <source>
        <dbReference type="EMBL" id="SMO89667.1"/>
    </source>
</evidence>
<accession>A0A521F0N7</accession>
<sequence>MRFILCFLLSSFSLTPTAYAQLFESAMPSLTMSTNIKTTSLANANVAAVGELSDVHINPAGIGMAHTVEIIPILSSFGINGRMTGANLSTDVGRLAIALTARKMDTGGRVDVGFGQPQLLNYYVKNESILNGAVAYSITDKFRLGLGINYIRNERKYFRSATEIHEGMSFDFGLILEMEEFENNSVRLKPSFGFSLTDFGKGIRYNRYKTNDPLPTTLRLGASLDFETTNEIYDQKLIRISLLSGISKIIARQELKENSAGDTVWTAMNPFKALFNSWDTFHWREAFFSQKGKAILAEQIWLQGAFEVKVLETFALRMGYEKAAKRENLLSKITFGAGIDLYYLNIDYAWLNYVNDYSAEDYSYELGHHLQLTARIPLDGHKPDSILNHLFK</sequence>
<dbReference type="SUPFAM" id="SSF56935">
    <property type="entry name" value="Porins"/>
    <property type="match status" value="1"/>
</dbReference>
<dbReference type="OrthoDB" id="9758448at2"/>
<keyword evidence="1" id="KW-0732">Signal</keyword>
<dbReference type="EMBL" id="FXTP01000014">
    <property type="protein sequence ID" value="SMO89667.1"/>
    <property type="molecule type" value="Genomic_DNA"/>
</dbReference>
<feature type="chain" id="PRO_5021910302" description="Long-chain fatty acid transport protein" evidence="1">
    <location>
        <begin position="21"/>
        <end position="392"/>
    </location>
</feature>
<dbReference type="Gene3D" id="2.40.160.60">
    <property type="entry name" value="Outer membrane protein transport protein (OMPP1/FadL/TodX)"/>
    <property type="match status" value="1"/>
</dbReference>
<gene>
    <name evidence="2" type="ORF">SAMN06265219_11488</name>
</gene>
<dbReference type="Proteomes" id="UP000317557">
    <property type="component" value="Unassembled WGS sequence"/>
</dbReference>
<keyword evidence="3" id="KW-1185">Reference proteome</keyword>